<protein>
    <submittedName>
        <fullName evidence="1">Uncharacterized protein</fullName>
    </submittedName>
</protein>
<accession>A0A2P2JAN3</accession>
<dbReference type="EMBL" id="GGEC01010063">
    <property type="protein sequence ID" value="MBW90546.1"/>
    <property type="molecule type" value="Transcribed_RNA"/>
</dbReference>
<dbReference type="AlphaFoldDB" id="A0A2P2JAN3"/>
<evidence type="ECO:0000313" key="1">
    <source>
        <dbReference type="EMBL" id="MBW90546.1"/>
    </source>
</evidence>
<sequence>MLCKSSTTAVRRSAEARSFGITNLNF</sequence>
<reference evidence="1" key="1">
    <citation type="submission" date="2018-02" db="EMBL/GenBank/DDBJ databases">
        <title>Rhizophora mucronata_Transcriptome.</title>
        <authorList>
            <person name="Meera S.P."/>
            <person name="Sreeshan A."/>
            <person name="Augustine A."/>
        </authorList>
    </citation>
    <scope>NUCLEOTIDE SEQUENCE</scope>
    <source>
        <tissue evidence="1">Leaf</tissue>
    </source>
</reference>
<name>A0A2P2JAN3_RHIMU</name>
<proteinExistence type="predicted"/>
<organism evidence="1">
    <name type="scientific">Rhizophora mucronata</name>
    <name type="common">Asiatic mangrove</name>
    <dbReference type="NCBI Taxonomy" id="61149"/>
    <lineage>
        <taxon>Eukaryota</taxon>
        <taxon>Viridiplantae</taxon>
        <taxon>Streptophyta</taxon>
        <taxon>Embryophyta</taxon>
        <taxon>Tracheophyta</taxon>
        <taxon>Spermatophyta</taxon>
        <taxon>Magnoliopsida</taxon>
        <taxon>eudicotyledons</taxon>
        <taxon>Gunneridae</taxon>
        <taxon>Pentapetalae</taxon>
        <taxon>rosids</taxon>
        <taxon>fabids</taxon>
        <taxon>Malpighiales</taxon>
        <taxon>Rhizophoraceae</taxon>
        <taxon>Rhizophora</taxon>
    </lineage>
</organism>